<dbReference type="Proteomes" id="UP001564760">
    <property type="component" value="Unassembled WGS sequence"/>
</dbReference>
<dbReference type="SUPFAM" id="SSF52743">
    <property type="entry name" value="Subtilisin-like"/>
    <property type="match status" value="1"/>
</dbReference>
<organism evidence="2 3">
    <name type="scientific">Mycobacterium servetii</name>
    <dbReference type="NCBI Taxonomy" id="3237418"/>
    <lineage>
        <taxon>Bacteria</taxon>
        <taxon>Bacillati</taxon>
        <taxon>Actinomycetota</taxon>
        <taxon>Actinomycetes</taxon>
        <taxon>Mycobacteriales</taxon>
        <taxon>Mycobacteriaceae</taxon>
        <taxon>Mycobacterium</taxon>
    </lineage>
</organism>
<sequence>MKLEVQRHRPLRRGHRRRGCKLCHTSRGVLVVISAGNHGKLALSLLVSTDLTGAVGTDRRQILLVAIDHRQNEQRLLAPAEAVNAIIVCATHDEGTDAVAQGYLVDPADGCRSISLVTATGSGYRRSIKPDVMAHGGGAICVGGATAQKVITSRGLSPHSPGLKVATPAGRNETHVTGTSFAAALVARQAARPNDLIDGSMQPCVSSRI</sequence>
<gene>
    <name evidence="2" type="ORF">AB8998_11700</name>
</gene>
<accession>A0ABV4C046</accession>
<proteinExistence type="predicted"/>
<dbReference type="EMBL" id="JBGEDP010000001">
    <property type="protein sequence ID" value="MEY8015625.1"/>
    <property type="molecule type" value="Genomic_DNA"/>
</dbReference>
<dbReference type="InterPro" id="IPR000209">
    <property type="entry name" value="Peptidase_S8/S53_dom"/>
</dbReference>
<dbReference type="Pfam" id="PF00082">
    <property type="entry name" value="Peptidase_S8"/>
    <property type="match status" value="1"/>
</dbReference>
<feature type="domain" description="Peptidase S8/S53" evidence="1">
    <location>
        <begin position="25"/>
        <end position="192"/>
    </location>
</feature>
<dbReference type="InterPro" id="IPR036852">
    <property type="entry name" value="Peptidase_S8/S53_dom_sf"/>
</dbReference>
<keyword evidence="3" id="KW-1185">Reference proteome</keyword>
<name>A0ABV4C046_9MYCO</name>
<reference evidence="2 3" key="1">
    <citation type="submission" date="2024-08" db="EMBL/GenBank/DDBJ databases">
        <title>Mycobacterium servetensis sp. nov., a novel rapid-growing mycobacterial species recovered from a human patient in Zaragoza, Spain.</title>
        <authorList>
            <person name="Tristancho-Baro A.I."/>
            <person name="Buenestado-Serrano S."/>
            <person name="Garcia De Viedma D."/>
            <person name="Milagro-Beamonte A."/>
            <person name="Burillo N."/>
            <person name="Sanz S."/>
            <person name="Lopez-Calleja A.I."/>
            <person name="Penas-Utrilla D."/>
            <person name="Guardingo M."/>
            <person name="Garcia M.J."/>
            <person name="Vinuelas-Bayon J."/>
        </authorList>
    </citation>
    <scope>NUCLEOTIDE SEQUENCE [LARGE SCALE GENOMIC DNA]</scope>
    <source>
        <strain evidence="3">HUMS_12744610</strain>
    </source>
</reference>
<evidence type="ECO:0000259" key="1">
    <source>
        <dbReference type="Pfam" id="PF00082"/>
    </source>
</evidence>
<evidence type="ECO:0000313" key="3">
    <source>
        <dbReference type="Proteomes" id="UP001564760"/>
    </source>
</evidence>
<dbReference type="RefSeq" id="WP_369741529.1">
    <property type="nucleotide sequence ID" value="NZ_JBGEDP010000001.1"/>
</dbReference>
<comment type="caution">
    <text evidence="2">The sequence shown here is derived from an EMBL/GenBank/DDBJ whole genome shotgun (WGS) entry which is preliminary data.</text>
</comment>
<protein>
    <submittedName>
        <fullName evidence="2">S8 family serine peptidase</fullName>
    </submittedName>
</protein>
<dbReference type="Gene3D" id="3.40.50.200">
    <property type="entry name" value="Peptidase S8/S53 domain"/>
    <property type="match status" value="1"/>
</dbReference>
<evidence type="ECO:0000313" key="2">
    <source>
        <dbReference type="EMBL" id="MEY8015625.1"/>
    </source>
</evidence>